<evidence type="ECO:0000313" key="7">
    <source>
        <dbReference type="EMBL" id="MDK2125813.1"/>
    </source>
</evidence>
<evidence type="ECO:0000256" key="4">
    <source>
        <dbReference type="ARBA" id="ARBA00023004"/>
    </source>
</evidence>
<keyword evidence="7" id="KW-0223">Dioxygenase</keyword>
<dbReference type="Gene3D" id="2.102.10.10">
    <property type="entry name" value="Rieske [2Fe-2S] iron-sulphur domain"/>
    <property type="match status" value="1"/>
</dbReference>
<evidence type="ECO:0000256" key="2">
    <source>
        <dbReference type="ARBA" id="ARBA00022723"/>
    </source>
</evidence>
<keyword evidence="2" id="KW-0479">Metal-binding</keyword>
<evidence type="ECO:0000256" key="5">
    <source>
        <dbReference type="ARBA" id="ARBA00023014"/>
    </source>
</evidence>
<feature type="domain" description="Rieske" evidence="6">
    <location>
        <begin position="5"/>
        <end position="108"/>
    </location>
</feature>
<dbReference type="RefSeq" id="WP_284102126.1">
    <property type="nucleotide sequence ID" value="NZ_JARRAF010000024.1"/>
</dbReference>
<evidence type="ECO:0000256" key="3">
    <source>
        <dbReference type="ARBA" id="ARBA00023002"/>
    </source>
</evidence>
<dbReference type="Proteomes" id="UP001172778">
    <property type="component" value="Unassembled WGS sequence"/>
</dbReference>
<accession>A0ABT7E3B9</accession>
<keyword evidence="8" id="KW-1185">Reference proteome</keyword>
<dbReference type="InterPro" id="IPR017941">
    <property type="entry name" value="Rieske_2Fe-2S"/>
</dbReference>
<dbReference type="InterPro" id="IPR044043">
    <property type="entry name" value="VanA_C_cat"/>
</dbReference>
<dbReference type="InterPro" id="IPR050584">
    <property type="entry name" value="Cholesterol_7-desaturase"/>
</dbReference>
<proteinExistence type="predicted"/>
<name>A0ABT7E3B9_9NEIS</name>
<dbReference type="Gene3D" id="3.90.380.10">
    <property type="entry name" value="Naphthalene 1,2-dioxygenase Alpha Subunit, Chain A, domain 1"/>
    <property type="match status" value="1"/>
</dbReference>
<sequence length="332" mass="37346">MPTTWYLVCPSRQLSANQPLPFRVEGERWVAFRDEQGQARMVEDRCAHRFAPLSAGKVVGGQIECPYHGWRYRGDGELACVPALGPQTPPACRVTSMRVLEQQGFVWATPELSSAGAPPWFRHYGEAGWTSFVMHSTFQASVEACLENFLDCPHATFVHRYWFRAPTAQPVRCVVRSLADGAEAEYFEEPRKQSAVWTLLAPAKGEMRHIDRFIAPATSQVEYHFPNGLSYLITSHCTPLDADETAVTTVISFRFARLGPLVRLFFQPLARHILQQDITMLAQVAQTGRPRQPALTTEADLLGPAIWRWRAALREGRPTPPAGEEKQVVIYL</sequence>
<keyword evidence="1" id="KW-0001">2Fe-2S</keyword>
<dbReference type="EMBL" id="JARRAF010000024">
    <property type="protein sequence ID" value="MDK2125813.1"/>
    <property type="molecule type" value="Genomic_DNA"/>
</dbReference>
<reference evidence="7" key="1">
    <citation type="submission" date="2023-03" db="EMBL/GenBank/DDBJ databases">
        <title>Chitinimonas shenzhenensis gen. nov., sp. nov., a novel member of family Burkholderiaceae isolated from activated sludge collected in Shen Zhen, China.</title>
        <authorList>
            <person name="Wang X."/>
        </authorList>
    </citation>
    <scope>NUCLEOTIDE SEQUENCE</scope>
    <source>
        <strain evidence="7">DQS-5</strain>
    </source>
</reference>
<comment type="caution">
    <text evidence="7">The sequence shown here is derived from an EMBL/GenBank/DDBJ whole genome shotgun (WGS) entry which is preliminary data.</text>
</comment>
<dbReference type="SUPFAM" id="SSF55961">
    <property type="entry name" value="Bet v1-like"/>
    <property type="match status" value="1"/>
</dbReference>
<organism evidence="7 8">
    <name type="scientific">Parachitinimonas caeni</name>
    <dbReference type="NCBI Taxonomy" id="3031301"/>
    <lineage>
        <taxon>Bacteria</taxon>
        <taxon>Pseudomonadati</taxon>
        <taxon>Pseudomonadota</taxon>
        <taxon>Betaproteobacteria</taxon>
        <taxon>Neisseriales</taxon>
        <taxon>Chitinibacteraceae</taxon>
        <taxon>Parachitinimonas</taxon>
    </lineage>
</organism>
<dbReference type="CDD" id="cd03469">
    <property type="entry name" value="Rieske_RO_Alpha_N"/>
    <property type="match status" value="1"/>
</dbReference>
<dbReference type="PANTHER" id="PTHR21266">
    <property type="entry name" value="IRON-SULFUR DOMAIN CONTAINING PROTEIN"/>
    <property type="match status" value="1"/>
</dbReference>
<evidence type="ECO:0000256" key="1">
    <source>
        <dbReference type="ARBA" id="ARBA00022714"/>
    </source>
</evidence>
<gene>
    <name evidence="7" type="ORF">PZA18_17300</name>
</gene>
<keyword evidence="4" id="KW-0408">Iron</keyword>
<protein>
    <submittedName>
        <fullName evidence="7">Aromatic ring-hydroxylating dioxygenase subunit alpha</fullName>
        <ecNumber evidence="7">1.14.13.-</ecNumber>
    </submittedName>
</protein>
<dbReference type="Pfam" id="PF00355">
    <property type="entry name" value="Rieske"/>
    <property type="match status" value="1"/>
</dbReference>
<dbReference type="InterPro" id="IPR036922">
    <property type="entry name" value="Rieske_2Fe-2S_sf"/>
</dbReference>
<evidence type="ECO:0000313" key="8">
    <source>
        <dbReference type="Proteomes" id="UP001172778"/>
    </source>
</evidence>
<dbReference type="EC" id="1.14.13.-" evidence="7"/>
<dbReference type="Pfam" id="PF19112">
    <property type="entry name" value="VanA_C"/>
    <property type="match status" value="1"/>
</dbReference>
<dbReference type="GO" id="GO:0051213">
    <property type="term" value="F:dioxygenase activity"/>
    <property type="evidence" value="ECO:0007669"/>
    <property type="project" value="UniProtKB-KW"/>
</dbReference>
<dbReference type="SUPFAM" id="SSF50022">
    <property type="entry name" value="ISP domain"/>
    <property type="match status" value="1"/>
</dbReference>
<dbReference type="PROSITE" id="PS51296">
    <property type="entry name" value="RIESKE"/>
    <property type="match status" value="1"/>
</dbReference>
<evidence type="ECO:0000259" key="6">
    <source>
        <dbReference type="PROSITE" id="PS51296"/>
    </source>
</evidence>
<keyword evidence="5" id="KW-0411">Iron-sulfur</keyword>
<keyword evidence="3 7" id="KW-0560">Oxidoreductase</keyword>
<dbReference type="PANTHER" id="PTHR21266:SF60">
    <property type="entry name" value="3-KETOSTEROID-9-ALPHA-MONOOXYGENASE, OXYGENASE COMPONENT"/>
    <property type="match status" value="1"/>
</dbReference>